<organism evidence="11 12">
    <name type="scientific">Paenibacillus baimaensis</name>
    <dbReference type="NCBI Taxonomy" id="2982185"/>
    <lineage>
        <taxon>Bacteria</taxon>
        <taxon>Bacillati</taxon>
        <taxon>Bacillota</taxon>
        <taxon>Bacilli</taxon>
        <taxon>Bacillales</taxon>
        <taxon>Paenibacillaceae</taxon>
        <taxon>Paenibacillus</taxon>
    </lineage>
</organism>
<name>A0ABT2UQP9_9BACL</name>
<dbReference type="PANTHER" id="PTHR43643:SF6">
    <property type="entry name" value="HISTIDINOL-PHOSPHATE AMINOTRANSFERASE"/>
    <property type="match status" value="1"/>
</dbReference>
<dbReference type="InterPro" id="IPR015421">
    <property type="entry name" value="PyrdxlP-dep_Trfase_major"/>
</dbReference>
<dbReference type="CDD" id="cd00609">
    <property type="entry name" value="AAT_like"/>
    <property type="match status" value="1"/>
</dbReference>
<dbReference type="EMBL" id="JAOQIO010000111">
    <property type="protein sequence ID" value="MCU6796985.1"/>
    <property type="molecule type" value="Genomic_DNA"/>
</dbReference>
<dbReference type="Proteomes" id="UP001652445">
    <property type="component" value="Unassembled WGS sequence"/>
</dbReference>
<keyword evidence="4 11" id="KW-0032">Aminotransferase</keyword>
<dbReference type="InterPro" id="IPR004839">
    <property type="entry name" value="Aminotransferase_I/II_large"/>
</dbReference>
<dbReference type="GO" id="GO:0008483">
    <property type="term" value="F:transaminase activity"/>
    <property type="evidence" value="ECO:0007669"/>
    <property type="project" value="UniProtKB-KW"/>
</dbReference>
<sequence length="283" mass="30643">MSGNNEVRARKAIQNISPYTPGKPIWELQSELGISRIIKLASNENPLGPSPKALEAIMCSLPDIHRYPDSSTTNLRQAIAEKLDMKPQQLIISNGGDELITLVSEAFLEPGDEIIVPAPSFSEYEFGALLMGANVVNVPLGESYTFDIDAIVNAVTERTKLLCICSSNNPTGTYLSQSVLHHLLDVLPKHILVLFDAAYSQYATAADYTNGLEFVRAGYPIVVLQTFSKIYGLAGLRVGYGAAPESIIQQILKVKEPFNVNALAQAAASAALHDTGTYACLYK</sequence>
<dbReference type="InterPro" id="IPR015424">
    <property type="entry name" value="PyrdxlP-dep_Trfase"/>
</dbReference>
<evidence type="ECO:0000256" key="4">
    <source>
        <dbReference type="ARBA" id="ARBA00022576"/>
    </source>
</evidence>
<evidence type="ECO:0000256" key="8">
    <source>
        <dbReference type="ARBA" id="ARBA00023102"/>
    </source>
</evidence>
<evidence type="ECO:0000313" key="12">
    <source>
        <dbReference type="Proteomes" id="UP001652445"/>
    </source>
</evidence>
<evidence type="ECO:0000259" key="10">
    <source>
        <dbReference type="Pfam" id="PF00155"/>
    </source>
</evidence>
<evidence type="ECO:0000256" key="3">
    <source>
        <dbReference type="ARBA" id="ARBA00012748"/>
    </source>
</evidence>
<evidence type="ECO:0000256" key="1">
    <source>
        <dbReference type="ARBA" id="ARBA00005011"/>
    </source>
</evidence>
<evidence type="ECO:0000256" key="7">
    <source>
        <dbReference type="ARBA" id="ARBA00022898"/>
    </source>
</evidence>
<feature type="domain" description="Aminotransferase class I/classII large" evidence="10">
    <location>
        <begin position="37"/>
        <end position="275"/>
    </location>
</feature>
<reference evidence="11 12" key="1">
    <citation type="submission" date="2022-09" db="EMBL/GenBank/DDBJ databases">
        <authorList>
            <person name="Han X.L."/>
            <person name="Wang Q."/>
            <person name="Lu T."/>
        </authorList>
    </citation>
    <scope>NUCLEOTIDE SEQUENCE [LARGE SCALE GENOMIC DNA]</scope>
    <source>
        <strain evidence="11 12">WQ 127069</strain>
    </source>
</reference>
<evidence type="ECO:0000313" key="11">
    <source>
        <dbReference type="EMBL" id="MCU6796985.1"/>
    </source>
</evidence>
<keyword evidence="8" id="KW-0368">Histidine biosynthesis</keyword>
<protein>
    <recommendedName>
        <fullName evidence="3">histidinol-phosphate transaminase</fullName>
        <ecNumber evidence="3">2.6.1.9</ecNumber>
    </recommendedName>
</protein>
<keyword evidence="7" id="KW-0663">Pyridoxal phosphate</keyword>
<evidence type="ECO:0000256" key="2">
    <source>
        <dbReference type="ARBA" id="ARBA00007970"/>
    </source>
</evidence>
<dbReference type="Gene3D" id="3.90.1150.10">
    <property type="entry name" value="Aspartate Aminotransferase, domain 1"/>
    <property type="match status" value="1"/>
</dbReference>
<dbReference type="Pfam" id="PF00155">
    <property type="entry name" value="Aminotran_1_2"/>
    <property type="match status" value="1"/>
</dbReference>
<dbReference type="InterPro" id="IPR050106">
    <property type="entry name" value="HistidinolP_aminotransfase"/>
</dbReference>
<keyword evidence="12" id="KW-1185">Reference proteome</keyword>
<evidence type="ECO:0000256" key="5">
    <source>
        <dbReference type="ARBA" id="ARBA00022605"/>
    </source>
</evidence>
<dbReference type="EC" id="2.6.1.9" evidence="3"/>
<dbReference type="PANTHER" id="PTHR43643">
    <property type="entry name" value="HISTIDINOL-PHOSPHATE AMINOTRANSFERASE 2"/>
    <property type="match status" value="1"/>
</dbReference>
<keyword evidence="5" id="KW-0028">Amino-acid biosynthesis</keyword>
<evidence type="ECO:0000256" key="6">
    <source>
        <dbReference type="ARBA" id="ARBA00022679"/>
    </source>
</evidence>
<evidence type="ECO:0000256" key="9">
    <source>
        <dbReference type="ARBA" id="ARBA00047481"/>
    </source>
</evidence>
<proteinExistence type="inferred from homology"/>
<dbReference type="InterPro" id="IPR015422">
    <property type="entry name" value="PyrdxlP-dep_Trfase_small"/>
</dbReference>
<comment type="similarity">
    <text evidence="2">Belongs to the class-II pyridoxal-phosphate-dependent aminotransferase family. Histidinol-phosphate aminotransferase subfamily.</text>
</comment>
<comment type="catalytic activity">
    <reaction evidence="9">
        <text>L-histidinol phosphate + 2-oxoglutarate = 3-(imidazol-4-yl)-2-oxopropyl phosphate + L-glutamate</text>
        <dbReference type="Rhea" id="RHEA:23744"/>
        <dbReference type="ChEBI" id="CHEBI:16810"/>
        <dbReference type="ChEBI" id="CHEBI:29985"/>
        <dbReference type="ChEBI" id="CHEBI:57766"/>
        <dbReference type="ChEBI" id="CHEBI:57980"/>
        <dbReference type="EC" id="2.6.1.9"/>
    </reaction>
</comment>
<keyword evidence="6" id="KW-0808">Transferase</keyword>
<accession>A0ABT2UQP9</accession>
<dbReference type="Gene3D" id="3.40.640.10">
    <property type="entry name" value="Type I PLP-dependent aspartate aminotransferase-like (Major domain)"/>
    <property type="match status" value="1"/>
</dbReference>
<comment type="caution">
    <text evidence="11">The sequence shown here is derived from an EMBL/GenBank/DDBJ whole genome shotgun (WGS) entry which is preliminary data.</text>
</comment>
<gene>
    <name evidence="11" type="ORF">OB236_33140</name>
</gene>
<dbReference type="SUPFAM" id="SSF53383">
    <property type="entry name" value="PLP-dependent transferases"/>
    <property type="match status" value="1"/>
</dbReference>
<comment type="pathway">
    <text evidence="1">Amino-acid biosynthesis; L-histidine biosynthesis; L-histidine from 5-phospho-alpha-D-ribose 1-diphosphate: step 7/9.</text>
</comment>
<dbReference type="RefSeq" id="WP_262687812.1">
    <property type="nucleotide sequence ID" value="NZ_JAOQIO010000111.1"/>
</dbReference>